<sequence>MRQTNFVPGENVSLFLQHHHLRAARVMLLLLQQELTPPSAVRGFWVLVMLVTYLAAPAELRQQEADRTGDGASLESNLLVVSCTGIL</sequence>
<protein>
    <submittedName>
        <fullName evidence="1">Uncharacterized protein</fullName>
    </submittedName>
</protein>
<name>A0ABD0JIV1_9CAEN</name>
<proteinExistence type="predicted"/>
<accession>A0ABD0JIV1</accession>
<reference evidence="1 2" key="1">
    <citation type="journal article" date="2023" name="Sci. Data">
        <title>Genome assembly of the Korean intertidal mud-creeper Batillaria attramentaria.</title>
        <authorList>
            <person name="Patra A.K."/>
            <person name="Ho P.T."/>
            <person name="Jun S."/>
            <person name="Lee S.J."/>
            <person name="Kim Y."/>
            <person name="Won Y.J."/>
        </authorList>
    </citation>
    <scope>NUCLEOTIDE SEQUENCE [LARGE SCALE GENOMIC DNA]</scope>
    <source>
        <strain evidence="1">Wonlab-2016</strain>
    </source>
</reference>
<dbReference type="Proteomes" id="UP001519460">
    <property type="component" value="Unassembled WGS sequence"/>
</dbReference>
<keyword evidence="2" id="KW-1185">Reference proteome</keyword>
<evidence type="ECO:0000313" key="1">
    <source>
        <dbReference type="EMBL" id="KAK7474633.1"/>
    </source>
</evidence>
<evidence type="ECO:0000313" key="2">
    <source>
        <dbReference type="Proteomes" id="UP001519460"/>
    </source>
</evidence>
<organism evidence="1 2">
    <name type="scientific">Batillaria attramentaria</name>
    <dbReference type="NCBI Taxonomy" id="370345"/>
    <lineage>
        <taxon>Eukaryota</taxon>
        <taxon>Metazoa</taxon>
        <taxon>Spiralia</taxon>
        <taxon>Lophotrochozoa</taxon>
        <taxon>Mollusca</taxon>
        <taxon>Gastropoda</taxon>
        <taxon>Caenogastropoda</taxon>
        <taxon>Sorbeoconcha</taxon>
        <taxon>Cerithioidea</taxon>
        <taxon>Batillariidae</taxon>
        <taxon>Batillaria</taxon>
    </lineage>
</organism>
<gene>
    <name evidence="1" type="ORF">BaRGS_00034112</name>
</gene>
<dbReference type="EMBL" id="JACVVK020000430">
    <property type="protein sequence ID" value="KAK7474633.1"/>
    <property type="molecule type" value="Genomic_DNA"/>
</dbReference>
<comment type="caution">
    <text evidence="1">The sequence shown here is derived from an EMBL/GenBank/DDBJ whole genome shotgun (WGS) entry which is preliminary data.</text>
</comment>
<dbReference type="AlphaFoldDB" id="A0ABD0JIV1"/>